<protein>
    <submittedName>
        <fullName evidence="2">Uncharacterized protein</fullName>
    </submittedName>
</protein>
<gene>
    <name evidence="2" type="ORF">HK439_05800</name>
</gene>
<evidence type="ECO:0000313" key="2">
    <source>
        <dbReference type="EMBL" id="MBD1545767.1"/>
    </source>
</evidence>
<feature type="signal peptide" evidence="1">
    <location>
        <begin position="1"/>
        <end position="20"/>
    </location>
</feature>
<sequence length="142" mass="16235">MKRLAILVLLSAIWPVSANAQGLPQPGDFYLISRNADGEFVGSHKIFHRPSPGLRLVTYCNREYWVRPYTVAWTQLEVERRREVRVEFNRSKGWRPICEQPEQQVTLKDLGIEIAPGDVTDEIGEPEPLATRFSAIGNAFRK</sequence>
<evidence type="ECO:0000313" key="3">
    <source>
        <dbReference type="Proteomes" id="UP000598467"/>
    </source>
</evidence>
<feature type="chain" id="PRO_5037734355" evidence="1">
    <location>
        <begin position="21"/>
        <end position="142"/>
    </location>
</feature>
<accession>A0A926S5U4</accession>
<dbReference type="RefSeq" id="WP_190290436.1">
    <property type="nucleotide sequence ID" value="NZ_JABFCZ010000005.1"/>
</dbReference>
<name>A0A926S5U4_9HYPH</name>
<evidence type="ECO:0000256" key="1">
    <source>
        <dbReference type="SAM" id="SignalP"/>
    </source>
</evidence>
<proteinExistence type="predicted"/>
<dbReference type="Proteomes" id="UP000598467">
    <property type="component" value="Unassembled WGS sequence"/>
</dbReference>
<organism evidence="2 3">
    <name type="scientific">Roseibium aggregatum</name>
    <dbReference type="NCBI Taxonomy" id="187304"/>
    <lineage>
        <taxon>Bacteria</taxon>
        <taxon>Pseudomonadati</taxon>
        <taxon>Pseudomonadota</taxon>
        <taxon>Alphaproteobacteria</taxon>
        <taxon>Hyphomicrobiales</taxon>
        <taxon>Stappiaceae</taxon>
        <taxon>Roseibium</taxon>
    </lineage>
</organism>
<dbReference type="EMBL" id="JABFCZ010000005">
    <property type="protein sequence ID" value="MBD1545767.1"/>
    <property type="molecule type" value="Genomic_DNA"/>
</dbReference>
<reference evidence="2" key="1">
    <citation type="submission" date="2020-05" db="EMBL/GenBank/DDBJ databases">
        <title>Identification of trans-AT polyketide cluster in two marine bacteria, producers of a novel glutaramide-containing polyketide sesbanimide D and analogs.</title>
        <authorList>
            <person name="Kacar D."/>
            <person name="Rodriguez P."/>
            <person name="Canedo L."/>
            <person name="Gonzalez E."/>
            <person name="Galan B."/>
            <person name="De La Calle F."/>
            <person name="Garcia J.L."/>
        </authorList>
    </citation>
    <scope>NUCLEOTIDE SEQUENCE</scope>
    <source>
        <strain evidence="2">PHM038</strain>
    </source>
</reference>
<comment type="caution">
    <text evidence="2">The sequence shown here is derived from an EMBL/GenBank/DDBJ whole genome shotgun (WGS) entry which is preliminary data.</text>
</comment>
<keyword evidence="1" id="KW-0732">Signal</keyword>
<dbReference type="AlphaFoldDB" id="A0A926S5U4"/>